<keyword evidence="2" id="KW-0812">Transmembrane</keyword>
<dbReference type="Proteomes" id="UP000216035">
    <property type="component" value="Unassembled WGS sequence"/>
</dbReference>
<keyword evidence="4" id="KW-1185">Reference proteome</keyword>
<evidence type="ECO:0000256" key="2">
    <source>
        <dbReference type="SAM" id="Phobius"/>
    </source>
</evidence>
<protein>
    <recommendedName>
        <fullName evidence="5">Energy transducer TonB</fullName>
    </recommendedName>
</protein>
<evidence type="ECO:0000313" key="3">
    <source>
        <dbReference type="EMBL" id="OYQ42927.1"/>
    </source>
</evidence>
<feature type="compositionally biased region" description="Basic and acidic residues" evidence="1">
    <location>
        <begin position="105"/>
        <end position="123"/>
    </location>
</feature>
<keyword evidence="2" id="KW-0472">Membrane</keyword>
<comment type="caution">
    <text evidence="3">The sequence shown here is derived from an EMBL/GenBank/DDBJ whole genome shotgun (WGS) entry which is preliminary data.</text>
</comment>
<dbReference type="RefSeq" id="WP_094486866.1">
    <property type="nucleotide sequence ID" value="NZ_NOXX01000209.1"/>
</dbReference>
<reference evidence="3 4" key="1">
    <citation type="submission" date="2017-07" db="EMBL/GenBank/DDBJ databases">
        <title>Flavobacterium cyanobacteriorum sp. nov., isolated from cyanobacterial aggregates in a eutrophic lake.</title>
        <authorList>
            <person name="Cai H."/>
        </authorList>
    </citation>
    <scope>NUCLEOTIDE SEQUENCE [LARGE SCALE GENOMIC DNA]</scope>
    <source>
        <strain evidence="3 4">TH167</strain>
    </source>
</reference>
<proteinExistence type="predicted"/>
<feature type="transmembrane region" description="Helical" evidence="2">
    <location>
        <begin position="12"/>
        <end position="30"/>
    </location>
</feature>
<sequence length="294" mass="30016">MTTNEYNHNKESFIATTVLFALLLLGLYFFKFSNTTNLLEFEGGGGGGDVAVNFGDSEFGRGDNYDAVDLSAAAPQPKANEVQEEEIIATEDDAADVPAVTSTAKPKEKEKEKPKEKVVEPVKPKPNQAANDAMASLLGGKGKSGDGNDKQGGNKGKQNGDPNASGYYGGGGSGTGSGGGNGSGQGIGSGSGYGSGSGNGRGSGVGNYTLAGRKALSIPNPEYTCNEEGTVVCEITVDNSGKVIGVVAGIRGSTNVAKCLLDQAKAAAKNARFDAKDDAPGKQVGKIVYNFKLN</sequence>
<organism evidence="3 4">
    <name type="scientific">Flavobacterium aurantiibacter</name>
    <dbReference type="NCBI Taxonomy" id="2023067"/>
    <lineage>
        <taxon>Bacteria</taxon>
        <taxon>Pseudomonadati</taxon>
        <taxon>Bacteroidota</taxon>
        <taxon>Flavobacteriia</taxon>
        <taxon>Flavobacteriales</taxon>
        <taxon>Flavobacteriaceae</taxon>
        <taxon>Flavobacterium</taxon>
    </lineage>
</organism>
<name>A0A255ZMY0_9FLAO</name>
<feature type="compositionally biased region" description="Gly residues" evidence="1">
    <location>
        <begin position="167"/>
        <end position="183"/>
    </location>
</feature>
<gene>
    <name evidence="3" type="ORF">CHX27_11175</name>
</gene>
<keyword evidence="2" id="KW-1133">Transmembrane helix</keyword>
<feature type="region of interest" description="Disordered" evidence="1">
    <location>
        <begin position="88"/>
        <end position="183"/>
    </location>
</feature>
<accession>A0A255ZMY0</accession>
<evidence type="ECO:0000256" key="1">
    <source>
        <dbReference type="SAM" id="MobiDB-lite"/>
    </source>
</evidence>
<dbReference type="AlphaFoldDB" id="A0A255ZMY0"/>
<evidence type="ECO:0000313" key="4">
    <source>
        <dbReference type="Proteomes" id="UP000216035"/>
    </source>
</evidence>
<evidence type="ECO:0008006" key="5">
    <source>
        <dbReference type="Google" id="ProtNLM"/>
    </source>
</evidence>
<dbReference type="OrthoDB" id="676306at2"/>
<dbReference type="EMBL" id="NOXX01000209">
    <property type="protein sequence ID" value="OYQ42927.1"/>
    <property type="molecule type" value="Genomic_DNA"/>
</dbReference>